<evidence type="ECO:0000313" key="2">
    <source>
        <dbReference type="Proteomes" id="UP001163324"/>
    </source>
</evidence>
<keyword evidence="2" id="KW-1185">Reference proteome</keyword>
<name>A0ACC0V8A4_9HYPO</name>
<dbReference type="Proteomes" id="UP001163324">
    <property type="component" value="Chromosome 2"/>
</dbReference>
<protein>
    <submittedName>
        <fullName evidence="1">Uncharacterized protein</fullName>
    </submittedName>
</protein>
<dbReference type="EMBL" id="CM047941">
    <property type="protein sequence ID" value="KAI9902444.1"/>
    <property type="molecule type" value="Genomic_DNA"/>
</dbReference>
<organism evidence="1 2">
    <name type="scientific">Trichothecium roseum</name>
    <dbReference type="NCBI Taxonomy" id="47278"/>
    <lineage>
        <taxon>Eukaryota</taxon>
        <taxon>Fungi</taxon>
        <taxon>Dikarya</taxon>
        <taxon>Ascomycota</taxon>
        <taxon>Pezizomycotina</taxon>
        <taxon>Sordariomycetes</taxon>
        <taxon>Hypocreomycetidae</taxon>
        <taxon>Hypocreales</taxon>
        <taxon>Hypocreales incertae sedis</taxon>
        <taxon>Trichothecium</taxon>
    </lineage>
</organism>
<accession>A0ACC0V8A4</accession>
<evidence type="ECO:0000313" key="1">
    <source>
        <dbReference type="EMBL" id="KAI9902444.1"/>
    </source>
</evidence>
<reference evidence="1" key="1">
    <citation type="submission" date="2022-10" db="EMBL/GenBank/DDBJ databases">
        <title>Complete Genome of Trichothecium roseum strain YXFP-22015, a Plant Pathogen Isolated from Citrus.</title>
        <authorList>
            <person name="Wang Y."/>
            <person name="Zhu L."/>
        </authorList>
    </citation>
    <scope>NUCLEOTIDE SEQUENCE</scope>
    <source>
        <strain evidence="1">YXFP-22015</strain>
    </source>
</reference>
<comment type="caution">
    <text evidence="1">The sequence shown here is derived from an EMBL/GenBank/DDBJ whole genome shotgun (WGS) entry which is preliminary data.</text>
</comment>
<sequence length="513" mass="56371">MYSTPGPWSWLQGHWTFVAPEETAATARGQPQSPRDYSQQHQQQQQQQQQQQHHYSRWQSGAHHNSYPSAGLVASSPAAAAEYARPPGDVTEDEWLPCFPGAEFPSLLHDPISNSHYRHPPTSTTTTLYPSPEPPVTTSITTNDDDNNDNNNDDSGYDYCYTQPSHANSPSSFQQNNPWDNQHHHHQQHPSTLSSYDMVYGAPAPLTNSLDAPTSAAAAASHHQQQAPGFYPTPSTQPHAAAAAAYPFAGCRCTCHPLCYATPYSAQPPPWQTGSTQQEHNDDDDHDDNAPPQDEAVQQRTWGVTEHPALPVCLTLDHPQVTHSSSSSSSSSSSEGQKQQKQQQQQQQQSTLPDTTLLPNQALDTPALPDPSQQSRTTLLENQTLPSTTTTTTTRKRGRSSVQGYDAATPPYYQPPQDAAIMPPPPPPPRVVPILHSQTAAGDSIIGSSVGISSGSSLRPGSQRPNVDEVIYRGRREGLSYAEIKRGWRLPQSESTLRGRYHKIKRRFEREGS</sequence>
<gene>
    <name evidence="1" type="ORF">N3K66_001796</name>
</gene>
<proteinExistence type="predicted"/>